<sequence length="91" mass="10245">MRMNAVVHSGQVRIGELQMPLGRIWRTLRHASFLTSFSFRQAGRQAGRQTDRLADRQTDDAHALARRAHALKSSSARVLLFNIFLSVALNS</sequence>
<proteinExistence type="predicted"/>
<dbReference type="Proteomes" id="UP000838756">
    <property type="component" value="Unassembled WGS sequence"/>
</dbReference>
<evidence type="ECO:0000313" key="2">
    <source>
        <dbReference type="Proteomes" id="UP000838756"/>
    </source>
</evidence>
<dbReference type="EMBL" id="CAKXAJ010025301">
    <property type="protein sequence ID" value="CAH2237884.1"/>
    <property type="molecule type" value="Genomic_DNA"/>
</dbReference>
<keyword evidence="2" id="KW-1185">Reference proteome</keyword>
<protein>
    <submittedName>
        <fullName evidence="1">Jg4896 protein</fullName>
    </submittedName>
</protein>
<name>A0A8S4RKF1_9NEOP</name>
<reference evidence="1" key="1">
    <citation type="submission" date="2022-03" db="EMBL/GenBank/DDBJ databases">
        <authorList>
            <person name="Lindestad O."/>
        </authorList>
    </citation>
    <scope>NUCLEOTIDE SEQUENCE</scope>
</reference>
<evidence type="ECO:0000313" key="1">
    <source>
        <dbReference type="EMBL" id="CAH2237884.1"/>
    </source>
</evidence>
<accession>A0A8S4RKF1</accession>
<comment type="caution">
    <text evidence="1">The sequence shown here is derived from an EMBL/GenBank/DDBJ whole genome shotgun (WGS) entry which is preliminary data.</text>
</comment>
<dbReference type="AlphaFoldDB" id="A0A8S4RKF1"/>
<organism evidence="1 2">
    <name type="scientific">Pararge aegeria aegeria</name>
    <dbReference type="NCBI Taxonomy" id="348720"/>
    <lineage>
        <taxon>Eukaryota</taxon>
        <taxon>Metazoa</taxon>
        <taxon>Ecdysozoa</taxon>
        <taxon>Arthropoda</taxon>
        <taxon>Hexapoda</taxon>
        <taxon>Insecta</taxon>
        <taxon>Pterygota</taxon>
        <taxon>Neoptera</taxon>
        <taxon>Endopterygota</taxon>
        <taxon>Lepidoptera</taxon>
        <taxon>Glossata</taxon>
        <taxon>Ditrysia</taxon>
        <taxon>Papilionoidea</taxon>
        <taxon>Nymphalidae</taxon>
        <taxon>Satyrinae</taxon>
        <taxon>Satyrini</taxon>
        <taxon>Parargina</taxon>
        <taxon>Pararge</taxon>
    </lineage>
</organism>
<gene>
    <name evidence="1" type="primary">jg4896</name>
    <name evidence="1" type="ORF">PAEG_LOCUS15049</name>
</gene>